<keyword evidence="2" id="KW-1185">Reference proteome</keyword>
<dbReference type="PANTHER" id="PTHR47842:SF1">
    <property type="entry name" value="DUF676 DOMAIN-CONTAINING PROTEIN"/>
    <property type="match status" value="1"/>
</dbReference>
<accession>A0A1Y1ZFL9</accession>
<evidence type="ECO:0000313" key="2">
    <source>
        <dbReference type="Proteomes" id="UP000193920"/>
    </source>
</evidence>
<evidence type="ECO:0008006" key="3">
    <source>
        <dbReference type="Google" id="ProtNLM"/>
    </source>
</evidence>
<dbReference type="InterPro" id="IPR029058">
    <property type="entry name" value="AB_hydrolase_fold"/>
</dbReference>
<dbReference type="EMBL" id="MCOG01000414">
    <property type="protein sequence ID" value="ORY08974.1"/>
    <property type="molecule type" value="Genomic_DNA"/>
</dbReference>
<reference evidence="1 2" key="1">
    <citation type="submission" date="2016-08" db="EMBL/GenBank/DDBJ databases">
        <title>A Parts List for Fungal Cellulosomes Revealed by Comparative Genomics.</title>
        <authorList>
            <consortium name="DOE Joint Genome Institute"/>
            <person name="Haitjema C.H."/>
            <person name="Gilmore S.P."/>
            <person name="Henske J.K."/>
            <person name="Solomon K.V."/>
            <person name="De Groot R."/>
            <person name="Kuo A."/>
            <person name="Mondo S.J."/>
            <person name="Salamov A.A."/>
            <person name="Labutti K."/>
            <person name="Zhao Z."/>
            <person name="Chiniquy J."/>
            <person name="Barry K."/>
            <person name="Brewer H.M."/>
            <person name="Purvine S.O."/>
            <person name="Wright A.T."/>
            <person name="Boxma B."/>
            <person name="Van Alen T."/>
            <person name="Hackstein J.H."/>
            <person name="Baker S.E."/>
            <person name="Grigoriev I.V."/>
            <person name="O'Malley M.A."/>
        </authorList>
    </citation>
    <scope>NUCLEOTIDE SEQUENCE [LARGE SCALE GENOMIC DNA]</scope>
    <source>
        <strain evidence="1 2">G1</strain>
    </source>
</reference>
<dbReference type="PANTHER" id="PTHR47842">
    <property type="entry name" value="EXPRESSED PROTEIN"/>
    <property type="match status" value="1"/>
</dbReference>
<gene>
    <name evidence="1" type="ORF">LY90DRAFT_678152</name>
</gene>
<dbReference type="OrthoDB" id="442243at2759"/>
<proteinExistence type="predicted"/>
<organism evidence="1 2">
    <name type="scientific">Neocallimastix californiae</name>
    <dbReference type="NCBI Taxonomy" id="1754190"/>
    <lineage>
        <taxon>Eukaryota</taxon>
        <taxon>Fungi</taxon>
        <taxon>Fungi incertae sedis</taxon>
        <taxon>Chytridiomycota</taxon>
        <taxon>Chytridiomycota incertae sedis</taxon>
        <taxon>Neocallimastigomycetes</taxon>
        <taxon>Neocallimastigales</taxon>
        <taxon>Neocallimastigaceae</taxon>
        <taxon>Neocallimastix</taxon>
    </lineage>
</organism>
<protein>
    <recommendedName>
        <fullName evidence="3">DUF676 domain-containing protein</fullName>
    </recommendedName>
</protein>
<dbReference type="SUPFAM" id="SSF53474">
    <property type="entry name" value="alpha/beta-Hydrolases"/>
    <property type="match status" value="1"/>
</dbReference>
<comment type="caution">
    <text evidence="1">The sequence shown here is derived from an EMBL/GenBank/DDBJ whole genome shotgun (WGS) entry which is preliminary data.</text>
</comment>
<name>A0A1Y1ZFL9_9FUNG</name>
<dbReference type="Proteomes" id="UP000193920">
    <property type="component" value="Unassembled WGS sequence"/>
</dbReference>
<dbReference type="AlphaFoldDB" id="A0A1Y1ZFL9"/>
<dbReference type="STRING" id="1754190.A0A1Y1ZFL9"/>
<dbReference type="Gene3D" id="3.40.50.1820">
    <property type="entry name" value="alpha/beta hydrolase"/>
    <property type="match status" value="1"/>
</dbReference>
<evidence type="ECO:0000313" key="1">
    <source>
        <dbReference type="EMBL" id="ORY08974.1"/>
    </source>
</evidence>
<sequence>MQNREYGSAVYNYKNSKGNYLTPLLEPKTVIIVYIHGFLGSKNTFHEFPDLLKESMKLYNINIINKVFPAFDTTGVFNDFVNMIIDWLYENSEGYPIILMGHSMGGILNADVYRKISKGDVEPKHMNEKPPKIVAVFGFDTPYFGLSSATAGGGFRKIKESLTKASTKATNYVASFLMDNDDYSATNFVDGSVSNGKEMSIQTRTIPNNNTNFSPLDYISPDIISNSENNGKRRWNLVKNAVKVTATAAAYGSSLLNQDTREATLRAGQQMIVEKTQHFANYIRFLEPLIEISKQHQRVDDLINSARRSIICGKERFKFKNYYAVTQKYDNNGTINNSTFVCLPQEIRYLKYFDAIPGPRNSPDPVYSHTKIFNSRLNNENVNILADKCLIDMYKVIRTLF</sequence>